<keyword evidence="2" id="KW-0238">DNA-binding</keyword>
<dbReference type="InterPro" id="IPR011075">
    <property type="entry name" value="TetR_C"/>
</dbReference>
<keyword evidence="7" id="KW-1185">Reference proteome</keyword>
<feature type="domain" description="HTH tetR-type" evidence="4">
    <location>
        <begin position="25"/>
        <end position="68"/>
    </location>
</feature>
<comment type="caution">
    <text evidence="6">The sequence shown here is derived from an EMBL/GenBank/DDBJ whole genome shotgun (WGS) entry which is preliminary data.</text>
</comment>
<organism evidence="6 7">
    <name type="scientific">Kibdelosporangium banguiense</name>
    <dbReference type="NCBI Taxonomy" id="1365924"/>
    <lineage>
        <taxon>Bacteria</taxon>
        <taxon>Bacillati</taxon>
        <taxon>Actinomycetota</taxon>
        <taxon>Actinomycetes</taxon>
        <taxon>Pseudonocardiales</taxon>
        <taxon>Pseudonocardiaceae</taxon>
        <taxon>Kibdelosporangium</taxon>
    </lineage>
</organism>
<dbReference type="PANTHER" id="PTHR30055">
    <property type="entry name" value="HTH-TYPE TRANSCRIPTIONAL REGULATOR RUTR"/>
    <property type="match status" value="1"/>
</dbReference>
<evidence type="ECO:0000256" key="2">
    <source>
        <dbReference type="ARBA" id="ARBA00023125"/>
    </source>
</evidence>
<dbReference type="Pfam" id="PF00440">
    <property type="entry name" value="TetR_N"/>
    <property type="match status" value="1"/>
</dbReference>
<gene>
    <name evidence="6" type="ORF">JOF56_006240</name>
</gene>
<evidence type="ECO:0000313" key="7">
    <source>
        <dbReference type="Proteomes" id="UP001519332"/>
    </source>
</evidence>
<accession>A0ABS4TN70</accession>
<dbReference type="PANTHER" id="PTHR30055:SF234">
    <property type="entry name" value="HTH-TYPE TRANSCRIPTIONAL REGULATOR BETI"/>
    <property type="match status" value="1"/>
</dbReference>
<protein>
    <submittedName>
        <fullName evidence="6">AcrR family transcriptional regulator</fullName>
    </submittedName>
</protein>
<name>A0ABS4TN70_9PSEU</name>
<evidence type="ECO:0000256" key="1">
    <source>
        <dbReference type="ARBA" id="ARBA00023015"/>
    </source>
</evidence>
<dbReference type="InterPro" id="IPR036271">
    <property type="entry name" value="Tet_transcr_reg_TetR-rel_C_sf"/>
</dbReference>
<dbReference type="EMBL" id="JAGINW010000001">
    <property type="protein sequence ID" value="MBP2325855.1"/>
    <property type="molecule type" value="Genomic_DNA"/>
</dbReference>
<dbReference type="InterPro" id="IPR050109">
    <property type="entry name" value="HTH-type_TetR-like_transc_reg"/>
</dbReference>
<feature type="domain" description="Tetracyclin repressor-like C-terminal" evidence="5">
    <location>
        <begin position="96"/>
        <end position="211"/>
    </location>
</feature>
<dbReference type="Proteomes" id="UP001519332">
    <property type="component" value="Unassembled WGS sequence"/>
</dbReference>
<evidence type="ECO:0000259" key="5">
    <source>
        <dbReference type="Pfam" id="PF14514"/>
    </source>
</evidence>
<dbReference type="SUPFAM" id="SSF46689">
    <property type="entry name" value="Homeodomain-like"/>
    <property type="match status" value="1"/>
</dbReference>
<dbReference type="SUPFAM" id="SSF48498">
    <property type="entry name" value="Tetracyclin repressor-like, C-terminal domain"/>
    <property type="match status" value="1"/>
</dbReference>
<sequence length="223" mass="24498">MRNCPRRRPGRRVAGEPAVPDEDVILRLGLQAFAELGYDGASVRELAKRLDVSHNFINDRYGSKAAFWQATVTHALARTRTDLDELVAAEMDDSCRLAAVVRAFYRSAAGSPEINRLMADESNRESERIDFLYANYLGPLLAALEPTLHRLMAAGRMRPAPPHLLFLAITGPAITLTQSPITKRLSHCSPQPTTDPEAAETLATLVLEGLLCKAPAPELDHHP</sequence>
<dbReference type="Pfam" id="PF14514">
    <property type="entry name" value="TetR_C_9"/>
    <property type="match status" value="1"/>
</dbReference>
<dbReference type="Gene3D" id="1.10.357.10">
    <property type="entry name" value="Tetracycline Repressor, domain 2"/>
    <property type="match status" value="1"/>
</dbReference>
<keyword evidence="1" id="KW-0805">Transcription regulation</keyword>
<reference evidence="6 7" key="1">
    <citation type="submission" date="2021-03" db="EMBL/GenBank/DDBJ databases">
        <title>Sequencing the genomes of 1000 actinobacteria strains.</title>
        <authorList>
            <person name="Klenk H.-P."/>
        </authorList>
    </citation>
    <scope>NUCLEOTIDE SEQUENCE [LARGE SCALE GENOMIC DNA]</scope>
    <source>
        <strain evidence="6 7">DSM 46670</strain>
    </source>
</reference>
<dbReference type="InterPro" id="IPR001647">
    <property type="entry name" value="HTH_TetR"/>
</dbReference>
<evidence type="ECO:0000259" key="4">
    <source>
        <dbReference type="Pfam" id="PF00440"/>
    </source>
</evidence>
<dbReference type="InterPro" id="IPR009057">
    <property type="entry name" value="Homeodomain-like_sf"/>
</dbReference>
<dbReference type="RefSeq" id="WP_209642999.1">
    <property type="nucleotide sequence ID" value="NZ_JAGINW010000001.1"/>
</dbReference>
<proteinExistence type="predicted"/>
<keyword evidence="3" id="KW-0804">Transcription</keyword>
<evidence type="ECO:0000313" key="6">
    <source>
        <dbReference type="EMBL" id="MBP2325855.1"/>
    </source>
</evidence>
<evidence type="ECO:0000256" key="3">
    <source>
        <dbReference type="ARBA" id="ARBA00023163"/>
    </source>
</evidence>